<dbReference type="PANTHER" id="PTHR14221">
    <property type="entry name" value="WD REPEAT DOMAIN 44"/>
    <property type="match status" value="1"/>
</dbReference>
<evidence type="ECO:0000256" key="3">
    <source>
        <dbReference type="PROSITE-ProRule" id="PRU00221"/>
    </source>
</evidence>
<feature type="compositionally biased region" description="Polar residues" evidence="4">
    <location>
        <begin position="229"/>
        <end position="244"/>
    </location>
</feature>
<dbReference type="PROSITE" id="PS50082">
    <property type="entry name" value="WD_REPEATS_2"/>
    <property type="match status" value="3"/>
</dbReference>
<feature type="compositionally biased region" description="Low complexity" evidence="4">
    <location>
        <begin position="829"/>
        <end position="846"/>
    </location>
</feature>
<feature type="repeat" description="WD" evidence="3">
    <location>
        <begin position="322"/>
        <end position="362"/>
    </location>
</feature>
<organism evidence="5 6">
    <name type="scientific">Aulographum hederae CBS 113979</name>
    <dbReference type="NCBI Taxonomy" id="1176131"/>
    <lineage>
        <taxon>Eukaryota</taxon>
        <taxon>Fungi</taxon>
        <taxon>Dikarya</taxon>
        <taxon>Ascomycota</taxon>
        <taxon>Pezizomycotina</taxon>
        <taxon>Dothideomycetes</taxon>
        <taxon>Pleosporomycetidae</taxon>
        <taxon>Aulographales</taxon>
        <taxon>Aulographaceae</taxon>
    </lineage>
</organism>
<evidence type="ECO:0000256" key="2">
    <source>
        <dbReference type="ARBA" id="ARBA00022737"/>
    </source>
</evidence>
<dbReference type="EMBL" id="ML977203">
    <property type="protein sequence ID" value="KAF1981272.1"/>
    <property type="molecule type" value="Genomic_DNA"/>
</dbReference>
<keyword evidence="6" id="KW-1185">Reference proteome</keyword>
<feature type="compositionally biased region" description="Polar residues" evidence="4">
    <location>
        <begin position="12"/>
        <end position="24"/>
    </location>
</feature>
<accession>A0A6G1GK89</accession>
<protein>
    <submittedName>
        <fullName evidence="5">WD40 repeat-like protein</fullName>
    </submittedName>
</protein>
<dbReference type="SMART" id="SM00320">
    <property type="entry name" value="WD40"/>
    <property type="match status" value="5"/>
</dbReference>
<feature type="repeat" description="WD" evidence="3">
    <location>
        <begin position="249"/>
        <end position="290"/>
    </location>
</feature>
<keyword evidence="2" id="KW-0677">Repeat</keyword>
<name>A0A6G1GK89_9PEZI</name>
<dbReference type="InterPro" id="IPR036322">
    <property type="entry name" value="WD40_repeat_dom_sf"/>
</dbReference>
<feature type="region of interest" description="Disordered" evidence="4">
    <location>
        <begin position="155"/>
        <end position="204"/>
    </location>
</feature>
<dbReference type="Pfam" id="PF00400">
    <property type="entry name" value="WD40"/>
    <property type="match status" value="4"/>
</dbReference>
<feature type="compositionally biased region" description="Basic and acidic residues" evidence="4">
    <location>
        <begin position="123"/>
        <end position="140"/>
    </location>
</feature>
<feature type="region of interest" description="Disordered" evidence="4">
    <location>
        <begin position="228"/>
        <end position="250"/>
    </location>
</feature>
<dbReference type="AlphaFoldDB" id="A0A6G1GK89"/>
<feature type="compositionally biased region" description="Low complexity" evidence="4">
    <location>
        <begin position="808"/>
        <end position="817"/>
    </location>
</feature>
<feature type="compositionally biased region" description="Gly residues" evidence="4">
    <location>
        <begin position="1000"/>
        <end position="1009"/>
    </location>
</feature>
<dbReference type="InterPro" id="IPR001680">
    <property type="entry name" value="WD40_rpt"/>
</dbReference>
<sequence length="1056" mass="114644">MASMLPKIRVTDPQSKTSSSSREQAPTEEVLRLNQHRRIRCLRMRRLRGQTTGVVERAPPRTAEARCVDWQLQIKARYIITGEADMYGPLQQKSHKRTNTQQSLKSRSPTGQAVPRSSADSLGPKRADTGASAKEKEKKKGVSFLSRFIGTNKKKTALFDPEQHEAESDSTDLRPEGMDAQLFTQSHSGDNVGFNPRRPQPPGYIKVKPKYKVDRDFDKLFLAQELKGTPQSSLERSTPSASTGTGRGSKSGINSIWALEFSKDGKYLAAAGQDKIVRIWSVISSKEERAAHEKDEDEDSPGSGDALHLSAPVFRKKAIREWEGHASTIVDLSWSKNNFLLSSSFDKTVRLWHISRKECLCTFKHAEYVPSIQFHPRDDRFFLAGSLDSKLRFWSIPDKTVAFWTNGKTAIAGTVSGTLHFYDTEGLKPQTQIQIKAQTRGRTGSKQSNQITGIQAVNWGGPANNNSSRSVAEGDTHRDVKLLVSSKDSRIRLFNMRDKSQDMKFKGHTNNETQIRASLDDACEHVISGSEDRKAYIWSTGPVAEGEKADRRPLECFEANSSMTLWAILAPTKTRQLLGQSEDPVFDLCNPPPVTLVSRSESIASRPSSIAGGMRRRENGSDADTTGRPSSIIHHNSGNGENGNGNHIKKAEESPAYISRNAHKDGHILVTADFNGTIKVFRQDCAASKRKSDAAWDTNSIISHTRSRLSRTGSIATRGSASHGRARSENTTTQPPVDRIMSWRKEVRSVGSFDSKSGRADRSHSPRKSGTFTSGMPSATSSRASAGFHIPHPTMPSLPIPHIPLPLPHRNNNNNPPQLDGTDDRELPTRNNSNLSALTTTTNASRSRSHSRSRSTSPTKKEEDKDKDPLWLVGGQSNMFWSAAATLWNSTTASAGGKGRQGSEESPSGMGRGRSTDGVGFGEGDGIEREEMGGAGGNIKAAMASAGVGGVGVAQPGFLRPGPPDQERGMSFVSRLSSEESQISGGAAAVVAGKGEAEAEGGGKGMNGGDGERDGAGKGEEKAVKCTRCGGQAFKVHVGRRGERRLRCGGCGAEVA</sequence>
<dbReference type="InterPro" id="IPR015943">
    <property type="entry name" value="WD40/YVTN_repeat-like_dom_sf"/>
</dbReference>
<dbReference type="OrthoDB" id="1932312at2759"/>
<dbReference type="InterPro" id="IPR040324">
    <property type="entry name" value="WDR44/Dgr2"/>
</dbReference>
<feature type="compositionally biased region" description="Polar residues" evidence="4">
    <location>
        <begin position="768"/>
        <end position="784"/>
    </location>
</feature>
<feature type="region of interest" description="Disordered" evidence="4">
    <location>
        <begin position="707"/>
        <end position="871"/>
    </location>
</feature>
<feature type="region of interest" description="Disordered" evidence="4">
    <location>
        <begin position="892"/>
        <end position="933"/>
    </location>
</feature>
<feature type="compositionally biased region" description="Polar residues" evidence="4">
    <location>
        <begin position="439"/>
        <end position="455"/>
    </location>
</feature>
<evidence type="ECO:0000313" key="6">
    <source>
        <dbReference type="Proteomes" id="UP000800041"/>
    </source>
</evidence>
<evidence type="ECO:0000256" key="1">
    <source>
        <dbReference type="ARBA" id="ARBA00022574"/>
    </source>
</evidence>
<feature type="compositionally biased region" description="Basic and acidic residues" evidence="4">
    <location>
        <begin position="1010"/>
        <end position="1022"/>
    </location>
</feature>
<feature type="compositionally biased region" description="Low complexity" evidence="4">
    <location>
        <begin position="599"/>
        <end position="611"/>
    </location>
</feature>
<feature type="region of interest" description="Disordered" evidence="4">
    <location>
        <begin position="1"/>
        <end position="29"/>
    </location>
</feature>
<dbReference type="SUPFAM" id="SSF50978">
    <property type="entry name" value="WD40 repeat-like"/>
    <property type="match status" value="1"/>
</dbReference>
<feature type="compositionally biased region" description="Basic and acidic residues" evidence="4">
    <location>
        <begin position="859"/>
        <end position="869"/>
    </location>
</feature>
<feature type="region of interest" description="Disordered" evidence="4">
    <location>
        <begin position="439"/>
        <end position="476"/>
    </location>
</feature>
<keyword evidence="1 3" id="KW-0853">WD repeat</keyword>
<proteinExistence type="predicted"/>
<feature type="repeat" description="WD" evidence="3">
    <location>
        <begin position="362"/>
        <end position="396"/>
    </location>
</feature>
<evidence type="ECO:0000256" key="4">
    <source>
        <dbReference type="SAM" id="MobiDB-lite"/>
    </source>
</evidence>
<dbReference type="PANTHER" id="PTHR14221:SF0">
    <property type="entry name" value="WD REPEAT-CONTAINING PROTEIN 44"/>
    <property type="match status" value="1"/>
</dbReference>
<gene>
    <name evidence="5" type="ORF">K402DRAFT_415599</name>
</gene>
<feature type="compositionally biased region" description="Pro residues" evidence="4">
    <location>
        <begin position="793"/>
        <end position="807"/>
    </location>
</feature>
<feature type="compositionally biased region" description="Low complexity" evidence="4">
    <location>
        <begin position="985"/>
        <end position="994"/>
    </location>
</feature>
<feature type="region of interest" description="Disordered" evidence="4">
    <location>
        <begin position="599"/>
        <end position="649"/>
    </location>
</feature>
<evidence type="ECO:0000313" key="5">
    <source>
        <dbReference type="EMBL" id="KAF1981272.1"/>
    </source>
</evidence>
<feature type="region of interest" description="Disordered" evidence="4">
    <location>
        <begin position="983"/>
        <end position="1022"/>
    </location>
</feature>
<feature type="compositionally biased region" description="Basic and acidic residues" evidence="4">
    <location>
        <begin position="161"/>
        <end position="177"/>
    </location>
</feature>
<reference evidence="5" key="1">
    <citation type="journal article" date="2020" name="Stud. Mycol.">
        <title>101 Dothideomycetes genomes: a test case for predicting lifestyles and emergence of pathogens.</title>
        <authorList>
            <person name="Haridas S."/>
            <person name="Albert R."/>
            <person name="Binder M."/>
            <person name="Bloem J."/>
            <person name="Labutti K."/>
            <person name="Salamov A."/>
            <person name="Andreopoulos B."/>
            <person name="Baker S."/>
            <person name="Barry K."/>
            <person name="Bills G."/>
            <person name="Bluhm B."/>
            <person name="Cannon C."/>
            <person name="Castanera R."/>
            <person name="Culley D."/>
            <person name="Daum C."/>
            <person name="Ezra D."/>
            <person name="Gonzalez J."/>
            <person name="Henrissat B."/>
            <person name="Kuo A."/>
            <person name="Liang C."/>
            <person name="Lipzen A."/>
            <person name="Lutzoni F."/>
            <person name="Magnuson J."/>
            <person name="Mondo S."/>
            <person name="Nolan M."/>
            <person name="Ohm R."/>
            <person name="Pangilinan J."/>
            <person name="Park H.-J."/>
            <person name="Ramirez L."/>
            <person name="Alfaro M."/>
            <person name="Sun H."/>
            <person name="Tritt A."/>
            <person name="Yoshinaga Y."/>
            <person name="Zwiers L.-H."/>
            <person name="Turgeon B."/>
            <person name="Goodwin S."/>
            <person name="Spatafora J."/>
            <person name="Crous P."/>
            <person name="Grigoriev I."/>
        </authorList>
    </citation>
    <scope>NUCLEOTIDE SEQUENCE</scope>
    <source>
        <strain evidence="5">CBS 113979</strain>
    </source>
</reference>
<feature type="region of interest" description="Disordered" evidence="4">
    <location>
        <begin position="89"/>
        <end position="141"/>
    </location>
</feature>
<dbReference type="Gene3D" id="2.130.10.10">
    <property type="entry name" value="YVTN repeat-like/Quinoprotein amine dehydrogenase"/>
    <property type="match status" value="3"/>
</dbReference>
<dbReference type="Proteomes" id="UP000800041">
    <property type="component" value="Unassembled WGS sequence"/>
</dbReference>
<feature type="compositionally biased region" description="Polar residues" evidence="4">
    <location>
        <begin position="99"/>
        <end position="111"/>
    </location>
</feature>
<dbReference type="PROSITE" id="PS50294">
    <property type="entry name" value="WD_REPEATS_REGION"/>
    <property type="match status" value="2"/>
</dbReference>
<feature type="compositionally biased region" description="Polar residues" evidence="4">
    <location>
        <begin position="707"/>
        <end position="720"/>
    </location>
</feature>